<dbReference type="PANTHER" id="PTHR33744">
    <property type="entry name" value="CARBOHYDRATE DIACID REGULATOR"/>
    <property type="match status" value="1"/>
</dbReference>
<dbReference type="InterPro" id="IPR051448">
    <property type="entry name" value="CdaR-like_regulators"/>
</dbReference>
<dbReference type="EMBL" id="CP001966">
    <property type="protein sequence ID" value="ADG79563.1"/>
    <property type="molecule type" value="Genomic_DNA"/>
</dbReference>
<dbReference type="Gene3D" id="1.10.10.2840">
    <property type="entry name" value="PucR C-terminal helix-turn-helix domain"/>
    <property type="match status" value="1"/>
</dbReference>
<dbReference type="InterPro" id="IPR025736">
    <property type="entry name" value="PucR_C-HTH_dom"/>
</dbReference>
<dbReference type="Pfam" id="PF13556">
    <property type="entry name" value="HTH_30"/>
    <property type="match status" value="1"/>
</dbReference>
<dbReference type="eggNOG" id="COG2508">
    <property type="taxonomic scope" value="Bacteria"/>
</dbReference>
<dbReference type="InterPro" id="IPR012914">
    <property type="entry name" value="PucR_dom"/>
</dbReference>
<sequence>MRLGQLIDDPEFRLRLLVDPGDARAIELGRVFTTDQPVPERYLSGGELVLTGLLFHSGDAAESVRFVDSAAAGGAVAIGAGMDHFGAVPDHFVDACARAGMALFAVPADVSFGDLTQAFIHAAQRQAEQVHAALDRSRKLLAALAEGRALDEIAASVVAATGIGCQLITAAGKRVAAVGLATTDNQLDEIAAAARTTRSFPLAVAGGTLVPVGSRRNLASAWYLFLGAVPAAIGRDAWDAYDEFIAITTLVRARESDVARLVDADGDAAVAAMVGGDGALGPGSVVVVRGRDPRVLRGLVRDGLVSLARVTVGVDTGDVIAHVPGGAVAAACAELRRHLERVAPIVDGRIRIGVSDPSPAEGVGGAVRAARLAADLGDGDSVSMHTAAELSSARALFAYVPDRVREDFVARVLGPVIEHDQRSGAELVATLRVFLATGGSWVRTADELHLHPNSVRYRIGKAAELSGRDLADNRARVDVSLALELL</sequence>
<reference evidence="3 4" key="2">
    <citation type="journal article" date="2011" name="Stand. Genomic Sci.">
        <title>Complete genome sequence of Tsukamurella paurometabola type strain (no. 33).</title>
        <authorList>
            <person name="Munk A.C."/>
            <person name="Lapidus A."/>
            <person name="Lucas S."/>
            <person name="Nolan M."/>
            <person name="Tice H."/>
            <person name="Cheng J.F."/>
            <person name="Del Rio T.G."/>
            <person name="Goodwin L."/>
            <person name="Pitluck S."/>
            <person name="Liolios K."/>
            <person name="Huntemann M."/>
            <person name="Ivanova N."/>
            <person name="Mavromatis K."/>
            <person name="Mikhailova N."/>
            <person name="Pati A."/>
            <person name="Chen A."/>
            <person name="Palaniappan K."/>
            <person name="Tapia R."/>
            <person name="Han C."/>
            <person name="Land M."/>
            <person name="Hauser L."/>
            <person name="Chang Y.J."/>
            <person name="Jeffries C.D."/>
            <person name="Brettin T."/>
            <person name="Yasawong M."/>
            <person name="Brambilla E.M."/>
            <person name="Rohde M."/>
            <person name="Sikorski J."/>
            <person name="Goker M."/>
            <person name="Detter J.C."/>
            <person name="Woyke T."/>
            <person name="Bristow J."/>
            <person name="Eisen J.A."/>
            <person name="Markowitz V."/>
            <person name="Hugenholtz P."/>
            <person name="Kyrpides N.C."/>
            <person name="Klenk H.P."/>
        </authorList>
    </citation>
    <scope>NUCLEOTIDE SEQUENCE [LARGE SCALE GENOMIC DNA]</scope>
    <source>
        <strain evidence="4">ATCC 8368 / DSM 20162 / CCUG 35730 / CIP 100753 / JCM 10117 / KCTC 9821 / NBRC 16120 / NCIMB 702349 / NCTC 13040</strain>
    </source>
</reference>
<gene>
    <name evidence="3" type="ordered locus">Tpau_2967</name>
</gene>
<dbReference type="Pfam" id="PF07905">
    <property type="entry name" value="PucR"/>
    <property type="match status" value="1"/>
</dbReference>
<feature type="domain" description="Purine catabolism PurC-like" evidence="1">
    <location>
        <begin position="28"/>
        <end position="121"/>
    </location>
</feature>
<evidence type="ECO:0000259" key="2">
    <source>
        <dbReference type="Pfam" id="PF13556"/>
    </source>
</evidence>
<dbReference type="Proteomes" id="UP000001213">
    <property type="component" value="Chromosome"/>
</dbReference>
<dbReference type="HOGENOM" id="CLU_017436_4_2_11"/>
<dbReference type="AlphaFoldDB" id="D5UU60"/>
<keyword evidence="4" id="KW-1185">Reference proteome</keyword>
<name>D5UU60_TSUPD</name>
<dbReference type="KEGG" id="tpr:Tpau_2967"/>
<reference evidence="4" key="1">
    <citation type="submission" date="2010-03" db="EMBL/GenBank/DDBJ databases">
        <title>The complete chromosome of Tsukamurella paurometabola DSM 20162.</title>
        <authorList>
            <consortium name="US DOE Joint Genome Institute (JGI-PGF)"/>
            <person name="Lucas S."/>
            <person name="Copeland A."/>
            <person name="Lapidus A."/>
            <person name="Glavina del Rio T."/>
            <person name="Dalin E."/>
            <person name="Tice H."/>
            <person name="Bruce D."/>
            <person name="Goodwin L."/>
            <person name="Pitluck S."/>
            <person name="Kyrpides N."/>
            <person name="Mavromatis K."/>
            <person name="Ivanova N."/>
            <person name="Mikhailova N."/>
            <person name="Munk A.C."/>
            <person name="Brettin T."/>
            <person name="Detter J.C."/>
            <person name="Tapia R."/>
            <person name="Han C."/>
            <person name="Larimer F."/>
            <person name="Land M."/>
            <person name="Hauser L."/>
            <person name="Markowitz V."/>
            <person name="Cheng J.-F."/>
            <person name="Hugenholtz P."/>
            <person name="Woyke T."/>
            <person name="Wu D."/>
            <person name="Jando M."/>
            <person name="Brambilla E."/>
            <person name="Klenk H.-P."/>
            <person name="Eisen J.A."/>
        </authorList>
    </citation>
    <scope>NUCLEOTIDE SEQUENCE [LARGE SCALE GENOMIC DNA]</scope>
    <source>
        <strain evidence="4">ATCC 8368 / DSM 20162 / CCUG 35730 / CIP 100753 / JCM 10117 / KCTC 9821 / NBRC 16120 / NCIMB 702349 / NCTC 13040</strain>
    </source>
</reference>
<protein>
    <submittedName>
        <fullName evidence="3">Transcriptional regulator, PucR family</fullName>
    </submittedName>
</protein>
<dbReference type="PANTHER" id="PTHR33744:SF17">
    <property type="entry name" value="CONSERVED PROTEIN"/>
    <property type="match status" value="1"/>
</dbReference>
<evidence type="ECO:0000259" key="1">
    <source>
        <dbReference type="Pfam" id="PF07905"/>
    </source>
</evidence>
<dbReference type="InterPro" id="IPR042070">
    <property type="entry name" value="PucR_C-HTH_sf"/>
</dbReference>
<evidence type="ECO:0000313" key="4">
    <source>
        <dbReference type="Proteomes" id="UP000001213"/>
    </source>
</evidence>
<feature type="domain" description="PucR C-terminal helix-turn-helix" evidence="2">
    <location>
        <begin position="427"/>
        <end position="484"/>
    </location>
</feature>
<organism evidence="3 4">
    <name type="scientific">Tsukamurella paurometabola (strain ATCC 8368 / DSM 20162 / CCUG 35730 / CIP 100753 / JCM 10117 / KCTC 9821 / NBRC 16120 / NCIMB 702349 / NCTC 13040)</name>
    <name type="common">Corynebacterium paurometabolum</name>
    <dbReference type="NCBI Taxonomy" id="521096"/>
    <lineage>
        <taxon>Bacteria</taxon>
        <taxon>Bacillati</taxon>
        <taxon>Actinomycetota</taxon>
        <taxon>Actinomycetes</taxon>
        <taxon>Mycobacteriales</taxon>
        <taxon>Tsukamurellaceae</taxon>
        <taxon>Tsukamurella</taxon>
    </lineage>
</organism>
<accession>D5UU60</accession>
<proteinExistence type="predicted"/>
<dbReference type="RefSeq" id="WP_013127575.1">
    <property type="nucleotide sequence ID" value="NC_014158.1"/>
</dbReference>
<evidence type="ECO:0000313" key="3">
    <source>
        <dbReference type="EMBL" id="ADG79563.1"/>
    </source>
</evidence>